<evidence type="ECO:0000256" key="1">
    <source>
        <dbReference type="SAM" id="MobiDB-lite"/>
    </source>
</evidence>
<comment type="caution">
    <text evidence="3">The sequence shown here is derived from an EMBL/GenBank/DDBJ whole genome shotgun (WGS) entry which is preliminary data.</text>
</comment>
<dbReference type="InterPro" id="IPR052523">
    <property type="entry name" value="Trichothecene_AcTrans"/>
</dbReference>
<protein>
    <recommendedName>
        <fullName evidence="2">N-acetyltransferase domain-containing protein</fullName>
    </recommendedName>
</protein>
<gene>
    <name evidence="3" type="ORF">Cph01nite_30540</name>
</gene>
<dbReference type="EMBL" id="BONP01000023">
    <property type="protein sequence ID" value="GIG41292.1"/>
    <property type="molecule type" value="Genomic_DNA"/>
</dbReference>
<dbReference type="Gene3D" id="3.40.630.30">
    <property type="match status" value="1"/>
</dbReference>
<name>A0ABQ4DPL8_9CELL</name>
<proteinExistence type="predicted"/>
<reference evidence="3 4" key="1">
    <citation type="submission" date="2021-01" db="EMBL/GenBank/DDBJ databases">
        <title>Whole genome shotgun sequence of Cellulomonas phragmiteti NBRC 110785.</title>
        <authorList>
            <person name="Komaki H."/>
            <person name="Tamura T."/>
        </authorList>
    </citation>
    <scope>NUCLEOTIDE SEQUENCE [LARGE SCALE GENOMIC DNA]</scope>
    <source>
        <strain evidence="3 4">NBRC 110785</strain>
    </source>
</reference>
<dbReference type="PROSITE" id="PS51186">
    <property type="entry name" value="GNAT"/>
    <property type="match status" value="1"/>
</dbReference>
<dbReference type="SUPFAM" id="SSF55729">
    <property type="entry name" value="Acyl-CoA N-acyltransferases (Nat)"/>
    <property type="match status" value="1"/>
</dbReference>
<dbReference type="CDD" id="cd04301">
    <property type="entry name" value="NAT_SF"/>
    <property type="match status" value="1"/>
</dbReference>
<evidence type="ECO:0000259" key="2">
    <source>
        <dbReference type="PROSITE" id="PS51186"/>
    </source>
</evidence>
<dbReference type="PANTHER" id="PTHR42791">
    <property type="entry name" value="GNAT FAMILY ACETYLTRANSFERASE"/>
    <property type="match status" value="1"/>
</dbReference>
<feature type="region of interest" description="Disordered" evidence="1">
    <location>
        <begin position="1"/>
        <end position="23"/>
    </location>
</feature>
<dbReference type="PANTHER" id="PTHR42791:SF1">
    <property type="entry name" value="N-ACETYLTRANSFERASE DOMAIN-CONTAINING PROTEIN"/>
    <property type="match status" value="1"/>
</dbReference>
<keyword evidence="4" id="KW-1185">Reference proteome</keyword>
<organism evidence="3 4">
    <name type="scientific">Cellulomonas phragmiteti</name>
    <dbReference type="NCBI Taxonomy" id="478780"/>
    <lineage>
        <taxon>Bacteria</taxon>
        <taxon>Bacillati</taxon>
        <taxon>Actinomycetota</taxon>
        <taxon>Actinomycetes</taxon>
        <taxon>Micrococcales</taxon>
        <taxon>Cellulomonadaceae</taxon>
        <taxon>Cellulomonas</taxon>
    </lineage>
</organism>
<accession>A0ABQ4DPL8</accession>
<evidence type="ECO:0000313" key="3">
    <source>
        <dbReference type="EMBL" id="GIG41292.1"/>
    </source>
</evidence>
<dbReference type="InterPro" id="IPR016181">
    <property type="entry name" value="Acyl_CoA_acyltransferase"/>
</dbReference>
<dbReference type="Pfam" id="PF00583">
    <property type="entry name" value="Acetyltransf_1"/>
    <property type="match status" value="1"/>
</dbReference>
<sequence length="217" mass="24017">MDAGGRPPGTQRVDPPDTVGRLDPRDRSQAAAVLAAALADDPGYAHLFPVRARRERELREVYRMTLADGLRHGRVLATTLDGQVTGVLAIYPPGTYPMSLARWVRQAGRIARIAVRTREHSAGIIRFGELTSRGVPADCWYVEAFGVRPDLQREGRGSVLMRRFLADLDAQRGRSYLETTNEVNVGYYQMRGYTEAHTPVPLAPAGPHIYPMTRPAV</sequence>
<dbReference type="InterPro" id="IPR000182">
    <property type="entry name" value="GNAT_dom"/>
</dbReference>
<dbReference type="RefSeq" id="WP_203675583.1">
    <property type="nucleotide sequence ID" value="NZ_BONP01000023.1"/>
</dbReference>
<dbReference type="Proteomes" id="UP000614741">
    <property type="component" value="Unassembled WGS sequence"/>
</dbReference>
<evidence type="ECO:0000313" key="4">
    <source>
        <dbReference type="Proteomes" id="UP000614741"/>
    </source>
</evidence>
<feature type="domain" description="N-acetyltransferase" evidence="2">
    <location>
        <begin position="17"/>
        <end position="217"/>
    </location>
</feature>